<keyword evidence="2" id="KW-1185">Reference proteome</keyword>
<dbReference type="Proteomes" id="UP000784294">
    <property type="component" value="Unassembled WGS sequence"/>
</dbReference>
<organism evidence="1 2">
    <name type="scientific">Protopolystoma xenopodis</name>
    <dbReference type="NCBI Taxonomy" id="117903"/>
    <lineage>
        <taxon>Eukaryota</taxon>
        <taxon>Metazoa</taxon>
        <taxon>Spiralia</taxon>
        <taxon>Lophotrochozoa</taxon>
        <taxon>Platyhelminthes</taxon>
        <taxon>Monogenea</taxon>
        <taxon>Polyopisthocotylea</taxon>
        <taxon>Polystomatidea</taxon>
        <taxon>Polystomatidae</taxon>
        <taxon>Protopolystoma</taxon>
    </lineage>
</organism>
<dbReference type="EMBL" id="CAAALY010027593">
    <property type="protein sequence ID" value="VEL16219.1"/>
    <property type="molecule type" value="Genomic_DNA"/>
</dbReference>
<name>A0A3S5A028_9PLAT</name>
<protein>
    <submittedName>
        <fullName evidence="1">Uncharacterized protein</fullName>
    </submittedName>
</protein>
<proteinExistence type="predicted"/>
<reference evidence="1" key="1">
    <citation type="submission" date="2018-11" db="EMBL/GenBank/DDBJ databases">
        <authorList>
            <consortium name="Pathogen Informatics"/>
        </authorList>
    </citation>
    <scope>NUCLEOTIDE SEQUENCE</scope>
</reference>
<gene>
    <name evidence="1" type="ORF">PXEA_LOCUS9659</name>
</gene>
<dbReference type="AlphaFoldDB" id="A0A3S5A028"/>
<evidence type="ECO:0000313" key="2">
    <source>
        <dbReference type="Proteomes" id="UP000784294"/>
    </source>
</evidence>
<sequence length="86" mass="9500">MLVDGIVTFSRDLHPAGLVLLFASLRLYPNTSFHITQAHEHMHITRHPANCMHTLVPTPPFQASLGGLPISPALNYTLCGDRGREQ</sequence>
<comment type="caution">
    <text evidence="1">The sequence shown here is derived from an EMBL/GenBank/DDBJ whole genome shotgun (WGS) entry which is preliminary data.</text>
</comment>
<evidence type="ECO:0000313" key="1">
    <source>
        <dbReference type="EMBL" id="VEL16219.1"/>
    </source>
</evidence>
<accession>A0A3S5A028</accession>